<sequence length="156" mass="17505">RSSDLQEMCKCDQFSINHPAKAKTAIPKDHTGSADTTCRHLIGRNSRGYGKLDAIITPMPKPIKNLQTVNICQLTENAAIKLRTACSKTKRYIVFFFPRQSARNPARMTPTKTPAICIEITDAFTQLNPHTRFHSLIIVRGVFSNLYLTQLTSSEL</sequence>
<accession>A0A0B6Z5I0</accession>
<dbReference type="EMBL" id="HACG01016291">
    <property type="protein sequence ID" value="CEK63156.1"/>
    <property type="molecule type" value="Transcribed_RNA"/>
</dbReference>
<gene>
    <name evidence="1" type="primary">ORF47371</name>
</gene>
<reference evidence="1" key="1">
    <citation type="submission" date="2014-12" db="EMBL/GenBank/DDBJ databases">
        <title>Insight into the proteome of Arion vulgaris.</title>
        <authorList>
            <person name="Aradska J."/>
            <person name="Bulat T."/>
            <person name="Smidak R."/>
            <person name="Sarate P."/>
            <person name="Gangsoo J."/>
            <person name="Sialana F."/>
            <person name="Bilban M."/>
            <person name="Lubec G."/>
        </authorList>
    </citation>
    <scope>NUCLEOTIDE SEQUENCE</scope>
    <source>
        <tissue evidence="1">Skin</tissue>
    </source>
</reference>
<organism evidence="1">
    <name type="scientific">Arion vulgaris</name>
    <dbReference type="NCBI Taxonomy" id="1028688"/>
    <lineage>
        <taxon>Eukaryota</taxon>
        <taxon>Metazoa</taxon>
        <taxon>Spiralia</taxon>
        <taxon>Lophotrochozoa</taxon>
        <taxon>Mollusca</taxon>
        <taxon>Gastropoda</taxon>
        <taxon>Heterobranchia</taxon>
        <taxon>Euthyneura</taxon>
        <taxon>Panpulmonata</taxon>
        <taxon>Eupulmonata</taxon>
        <taxon>Stylommatophora</taxon>
        <taxon>Helicina</taxon>
        <taxon>Arionoidea</taxon>
        <taxon>Arionidae</taxon>
        <taxon>Arion</taxon>
    </lineage>
</organism>
<name>A0A0B6Z5I0_9EUPU</name>
<dbReference type="AlphaFoldDB" id="A0A0B6Z5I0"/>
<protein>
    <submittedName>
        <fullName evidence="1">Uncharacterized protein</fullName>
    </submittedName>
</protein>
<proteinExistence type="predicted"/>
<evidence type="ECO:0000313" key="1">
    <source>
        <dbReference type="EMBL" id="CEK63156.1"/>
    </source>
</evidence>
<feature type="non-terminal residue" evidence="1">
    <location>
        <position position="1"/>
    </location>
</feature>